<dbReference type="EMBL" id="SOEG01000011">
    <property type="protein sequence ID" value="TDX51661.1"/>
    <property type="molecule type" value="Genomic_DNA"/>
</dbReference>
<evidence type="ECO:0000313" key="1">
    <source>
        <dbReference type="EMBL" id="TDX51661.1"/>
    </source>
</evidence>
<name>A0A4R8H4D1_9FIRM</name>
<evidence type="ECO:0000313" key="2">
    <source>
        <dbReference type="Proteomes" id="UP000295832"/>
    </source>
</evidence>
<accession>A0A4R8H4D1</accession>
<dbReference type="Proteomes" id="UP000295832">
    <property type="component" value="Unassembled WGS sequence"/>
</dbReference>
<dbReference type="RefSeq" id="WP_134116494.1">
    <property type="nucleotide sequence ID" value="NZ_SOEG01000011.1"/>
</dbReference>
<protein>
    <submittedName>
        <fullName evidence="1">Uncharacterized protein</fullName>
    </submittedName>
</protein>
<reference evidence="1 2" key="1">
    <citation type="submission" date="2019-03" db="EMBL/GenBank/DDBJ databases">
        <title>Subsurface microbial communities from deep shales in Ohio and West Virginia, USA.</title>
        <authorList>
            <person name="Wrighton K."/>
        </authorList>
    </citation>
    <scope>NUCLEOTIDE SEQUENCE [LARGE SCALE GENOMIC DNA]</scope>
    <source>
        <strain evidence="1 2">MSL 6dP</strain>
    </source>
</reference>
<dbReference type="AlphaFoldDB" id="A0A4R8H4D1"/>
<keyword evidence="2" id="KW-1185">Reference proteome</keyword>
<sequence length="431" mass="51040">MKLIDFFRESSTETLNTIANKHNIFYNPNFSKSWLSKQIKYKLTQEKYLSKIITHEISPQAHKLINKLVHTESINKDSLAQEVFEELNNLGIIYSKNNFCYIPKDLRTIIRKSLENTNSTHNDNKKIFKKKLNNTTPTLINESLQINNTSKITFFAYVVLVISYANKVISNNNLSSKELKRLLLSYIKKINFTSCSEIELLNYILDYSYNKELIFYKNKQFKNNFKLWLESSYQEKLLNSLKLFFPHDFEVFRRIISVLIYYPLNKNIPLEFIIKEFQLNLTEEKGKILKLLNIFNIEDSFLSLTDLCWNLFNSDSKEFSNKINIIKDEIIIDSNIELTKLWLISQKASLIEINNYLKFKLDKGGRSMSKNLEKKYPSLRELRLKRIKGEYQGVSDEQWKELLNEFKLENNITGNESLRIDLAYRTLHYPL</sequence>
<proteinExistence type="predicted"/>
<gene>
    <name evidence="1" type="ORF">C7959_11157</name>
</gene>
<comment type="caution">
    <text evidence="1">The sequence shown here is derived from an EMBL/GenBank/DDBJ whole genome shotgun (WGS) entry which is preliminary data.</text>
</comment>
<organism evidence="1 2">
    <name type="scientific">Orenia marismortui</name>
    <dbReference type="NCBI Taxonomy" id="46469"/>
    <lineage>
        <taxon>Bacteria</taxon>
        <taxon>Bacillati</taxon>
        <taxon>Bacillota</taxon>
        <taxon>Clostridia</taxon>
        <taxon>Halanaerobiales</taxon>
        <taxon>Halobacteroidaceae</taxon>
        <taxon>Orenia</taxon>
    </lineage>
</organism>